<gene>
    <name evidence="2" type="ORF">N482_20780</name>
</gene>
<comment type="caution">
    <text evidence="2">The sequence shown here is derived from an EMBL/GenBank/DDBJ whole genome shotgun (WGS) entry which is preliminary data.</text>
</comment>
<dbReference type="NCBIfam" id="TIGR01409">
    <property type="entry name" value="TAT_signal_seq"/>
    <property type="match status" value="1"/>
</dbReference>
<evidence type="ECO:0000313" key="3">
    <source>
        <dbReference type="Proteomes" id="UP000076587"/>
    </source>
</evidence>
<dbReference type="Proteomes" id="UP000076587">
    <property type="component" value="Unassembled WGS sequence"/>
</dbReference>
<proteinExistence type="predicted"/>
<sequence>MDNNDKGISAHLAEQTSRRSFLKKSLAVGSAIGAVPLVLNSTSAHARGDYGQYHKVYGNDPRYISMLLGSNMRFLSQPTYIGA</sequence>
<dbReference type="InterPro" id="IPR019546">
    <property type="entry name" value="TAT_signal_bac_arc"/>
</dbReference>
<protein>
    <submittedName>
        <fullName evidence="2">Uncharacterized protein</fullName>
    </submittedName>
</protein>
<dbReference type="EMBL" id="AUXT01000218">
    <property type="protein sequence ID" value="KZN41085.1"/>
    <property type="molecule type" value="Genomic_DNA"/>
</dbReference>
<dbReference type="PROSITE" id="PS51318">
    <property type="entry name" value="TAT"/>
    <property type="match status" value="1"/>
</dbReference>
<organism evidence="2 3">
    <name type="scientific">Pseudoalteromonas luteoviolacea NCIMB 1942</name>
    <dbReference type="NCBI Taxonomy" id="1365253"/>
    <lineage>
        <taxon>Bacteria</taxon>
        <taxon>Pseudomonadati</taxon>
        <taxon>Pseudomonadota</taxon>
        <taxon>Gammaproteobacteria</taxon>
        <taxon>Alteromonadales</taxon>
        <taxon>Pseudoalteromonadaceae</taxon>
        <taxon>Pseudoalteromonas</taxon>
    </lineage>
</organism>
<reference evidence="2 3" key="1">
    <citation type="submission" date="2013-07" db="EMBL/GenBank/DDBJ databases">
        <title>Comparative Genomic and Metabolomic Analysis of Twelve Strains of Pseudoalteromonas luteoviolacea.</title>
        <authorList>
            <person name="Vynne N.G."/>
            <person name="Mansson M."/>
            <person name="Gram L."/>
        </authorList>
    </citation>
    <scope>NUCLEOTIDE SEQUENCE [LARGE SCALE GENOMIC DNA]</scope>
    <source>
        <strain evidence="2 3">NCIMB 1942</strain>
    </source>
</reference>
<dbReference type="AlphaFoldDB" id="A0A166XZX5"/>
<name>A0A166XZX5_9GAMM</name>
<keyword evidence="1" id="KW-0732">Signal</keyword>
<dbReference type="RefSeq" id="WP_063379336.1">
    <property type="nucleotide sequence ID" value="NZ_AUXT01000218.1"/>
</dbReference>
<evidence type="ECO:0000256" key="1">
    <source>
        <dbReference type="ARBA" id="ARBA00022729"/>
    </source>
</evidence>
<accession>A0A166XZX5</accession>
<evidence type="ECO:0000313" key="2">
    <source>
        <dbReference type="EMBL" id="KZN41085.1"/>
    </source>
</evidence>
<dbReference type="InterPro" id="IPR006311">
    <property type="entry name" value="TAT_signal"/>
</dbReference>
<dbReference type="PATRIC" id="fig|1365253.3.peg.5113"/>